<dbReference type="GO" id="GO:0016757">
    <property type="term" value="F:glycosyltransferase activity"/>
    <property type="evidence" value="ECO:0007669"/>
    <property type="project" value="UniProtKB-KW"/>
</dbReference>
<dbReference type="PANTHER" id="PTHR21403:SF8">
    <property type="entry name" value="ATP PHOSPHORIBOSYLTRANSFERASE"/>
    <property type="match status" value="1"/>
</dbReference>
<evidence type="ECO:0000256" key="9">
    <source>
        <dbReference type="ARBA" id="ARBA00024861"/>
    </source>
</evidence>
<keyword evidence="14" id="KW-1185">Reference proteome</keyword>
<evidence type="ECO:0000256" key="6">
    <source>
        <dbReference type="ARBA" id="ARBA00022676"/>
    </source>
</evidence>
<evidence type="ECO:0000256" key="3">
    <source>
        <dbReference type="ARBA" id="ARBA00011946"/>
    </source>
</evidence>
<evidence type="ECO:0000256" key="8">
    <source>
        <dbReference type="ARBA" id="ARBA00023102"/>
    </source>
</evidence>
<dbReference type="Pfam" id="PF13393">
    <property type="entry name" value="tRNA-synt_His"/>
    <property type="match status" value="1"/>
</dbReference>
<dbReference type="Proteomes" id="UP001549055">
    <property type="component" value="Unassembled WGS sequence"/>
</dbReference>
<comment type="function">
    <text evidence="9">Catalyzes the condensation of ATP and 5-phosphoribose 1-diphosphate to form N'-(5'-phosphoribosyl)-ATP (PR-ATP). Has a crucial role in the pathway because the rate of histidine biosynthesis seems to be controlled primarily by regulation of HisG enzymatic activity.</text>
</comment>
<keyword evidence="6 13" id="KW-0328">Glycosyltransferase</keyword>
<accession>A0ABV2JK21</accession>
<evidence type="ECO:0000256" key="5">
    <source>
        <dbReference type="ARBA" id="ARBA00022605"/>
    </source>
</evidence>
<keyword evidence="7" id="KW-0808">Transferase</keyword>
<dbReference type="SUPFAM" id="SSF53850">
    <property type="entry name" value="Periplasmic binding protein-like II"/>
    <property type="match status" value="1"/>
</dbReference>
<dbReference type="Pfam" id="PF01634">
    <property type="entry name" value="HisG"/>
    <property type="match status" value="1"/>
</dbReference>
<protein>
    <recommendedName>
        <fullName evidence="4 10">ATP phosphoribosyltransferase</fullName>
        <ecNumber evidence="3 10">2.4.2.17</ecNumber>
    </recommendedName>
</protein>
<dbReference type="EC" id="2.4.2.17" evidence="3 10"/>
<organism evidence="13 14">
    <name type="scientific">Streptococcus gallinaceus</name>
    <dbReference type="NCBI Taxonomy" id="165758"/>
    <lineage>
        <taxon>Bacteria</taxon>
        <taxon>Bacillati</taxon>
        <taxon>Bacillota</taxon>
        <taxon>Bacilli</taxon>
        <taxon>Lactobacillales</taxon>
        <taxon>Streptococcaceae</taxon>
        <taxon>Streptococcus</taxon>
    </lineage>
</organism>
<feature type="domain" description="ATP phosphoribosyltransferase catalytic" evidence="11">
    <location>
        <begin position="148"/>
        <end position="225"/>
    </location>
</feature>
<dbReference type="InterPro" id="IPR045864">
    <property type="entry name" value="aa-tRNA-synth_II/BPL/LPL"/>
</dbReference>
<comment type="catalytic activity">
    <reaction evidence="1">
        <text>1-(5-phospho-beta-D-ribosyl)-ATP + diphosphate = 5-phospho-alpha-D-ribose 1-diphosphate + ATP</text>
        <dbReference type="Rhea" id="RHEA:18473"/>
        <dbReference type="ChEBI" id="CHEBI:30616"/>
        <dbReference type="ChEBI" id="CHEBI:33019"/>
        <dbReference type="ChEBI" id="CHEBI:58017"/>
        <dbReference type="ChEBI" id="CHEBI:73183"/>
        <dbReference type="EC" id="2.4.2.17"/>
    </reaction>
</comment>
<name>A0ABV2JK21_9STRE</name>
<keyword evidence="8" id="KW-0368">Histidine biosynthesis</keyword>
<sequence>MKFSYSGKVFQRHEDLRGLTNEHTQAGVEMIGYPVQLAVEEVLLSAKEALDVAKLDQVTFELSHAAILETVFESMTLADNELQNFKQAIQDKNVTGLKEFTLAHPSEFDGFISQLPFLFEDWKEALEQARKPVPYYYTGLMFKVFGDKAPDVTTYVRHGVADLGVVGKDVLIEHPTGYLEMLDLNFGLCKFAVASTADYGPSDHKRKRIATKYPTVAKNHFAQKG</sequence>
<dbReference type="EMBL" id="JBEPMK010000003">
    <property type="protein sequence ID" value="MET3644271.1"/>
    <property type="molecule type" value="Genomic_DNA"/>
</dbReference>
<evidence type="ECO:0000256" key="4">
    <source>
        <dbReference type="ARBA" id="ARBA00020998"/>
    </source>
</evidence>
<gene>
    <name evidence="13" type="ORF">ABID27_000895</name>
</gene>
<evidence type="ECO:0000259" key="11">
    <source>
        <dbReference type="Pfam" id="PF01634"/>
    </source>
</evidence>
<evidence type="ECO:0000259" key="12">
    <source>
        <dbReference type="Pfam" id="PF13393"/>
    </source>
</evidence>
<dbReference type="NCBIfam" id="TIGR00070">
    <property type="entry name" value="hisG"/>
    <property type="match status" value="1"/>
</dbReference>
<proteinExistence type="predicted"/>
<comment type="caution">
    <text evidence="13">The sequence shown here is derived from an EMBL/GenBank/DDBJ whole genome shotgun (WGS) entry which is preliminary data.</text>
</comment>
<reference evidence="13 14" key="1">
    <citation type="submission" date="2024-06" db="EMBL/GenBank/DDBJ databases">
        <title>Genomic Encyclopedia of Type Strains, Phase IV (KMG-IV): sequencing the most valuable type-strain genomes for metagenomic binning, comparative biology and taxonomic classification.</title>
        <authorList>
            <person name="Goeker M."/>
        </authorList>
    </citation>
    <scope>NUCLEOTIDE SEQUENCE [LARGE SCALE GENOMIC DNA]</scope>
    <source>
        <strain evidence="13 14">DSM 15349</strain>
    </source>
</reference>
<dbReference type="PANTHER" id="PTHR21403">
    <property type="entry name" value="ATP PHOSPHORIBOSYLTRANSFERASE ATP-PRTASE"/>
    <property type="match status" value="1"/>
</dbReference>
<keyword evidence="5" id="KW-0028">Amino-acid biosynthesis</keyword>
<dbReference type="Gene3D" id="3.40.190.10">
    <property type="entry name" value="Periplasmic binding protein-like II"/>
    <property type="match status" value="1"/>
</dbReference>
<dbReference type="SUPFAM" id="SSF55681">
    <property type="entry name" value="Class II aaRS and biotin synthetases"/>
    <property type="match status" value="1"/>
</dbReference>
<dbReference type="InterPro" id="IPR001348">
    <property type="entry name" value="ATP_PRibTrfase_HisG"/>
</dbReference>
<evidence type="ECO:0000313" key="13">
    <source>
        <dbReference type="EMBL" id="MET3644271.1"/>
    </source>
</evidence>
<evidence type="ECO:0000256" key="7">
    <source>
        <dbReference type="ARBA" id="ARBA00022679"/>
    </source>
</evidence>
<evidence type="ECO:0000256" key="1">
    <source>
        <dbReference type="ARBA" id="ARBA00000915"/>
    </source>
</evidence>
<dbReference type="InterPro" id="IPR041715">
    <property type="entry name" value="HisRS-like_core"/>
</dbReference>
<evidence type="ECO:0000256" key="2">
    <source>
        <dbReference type="ARBA" id="ARBA00004667"/>
    </source>
</evidence>
<dbReference type="Gene3D" id="3.30.930.10">
    <property type="entry name" value="Bira Bifunctional Protein, Domain 2"/>
    <property type="match status" value="1"/>
</dbReference>
<evidence type="ECO:0000256" key="10">
    <source>
        <dbReference type="NCBIfam" id="TIGR00070"/>
    </source>
</evidence>
<comment type="pathway">
    <text evidence="2">Amino-acid biosynthesis; L-histidine biosynthesis; L-histidine from 5-phospho-alpha-D-ribose 1-diphosphate: step 1/9.</text>
</comment>
<dbReference type="InterPro" id="IPR013820">
    <property type="entry name" value="ATP_PRibTrfase_cat"/>
</dbReference>
<feature type="domain" description="Class II Histidinyl-tRNA synthetase (HisRS)-like catalytic core" evidence="12">
    <location>
        <begin position="2"/>
        <end position="131"/>
    </location>
</feature>
<evidence type="ECO:0000313" key="14">
    <source>
        <dbReference type="Proteomes" id="UP001549055"/>
    </source>
</evidence>